<sequence>MPIDDITPPPARPLVLVVDDEPSIRLVARLMLERAGFVVDEAGDAAEAMGRALRAERRYSAVLLDVSLPDRSGIDVMSDLRLASRCAPIILTSGRAEEDLPEHGAEGYLAKPFSRDQLLSAVRAATALTPR</sequence>
<evidence type="ECO:0000256" key="1">
    <source>
        <dbReference type="ARBA" id="ARBA00022553"/>
    </source>
</evidence>
<evidence type="ECO:0000313" key="5">
    <source>
        <dbReference type="Proteomes" id="UP000676565"/>
    </source>
</evidence>
<accession>A0ABS5C127</accession>
<evidence type="ECO:0000259" key="3">
    <source>
        <dbReference type="PROSITE" id="PS50110"/>
    </source>
</evidence>
<evidence type="ECO:0000256" key="2">
    <source>
        <dbReference type="PROSITE-ProRule" id="PRU00169"/>
    </source>
</evidence>
<feature type="modified residue" description="4-aspartylphosphate" evidence="2">
    <location>
        <position position="65"/>
    </location>
</feature>
<dbReference type="EMBL" id="JAGKQQ010000001">
    <property type="protein sequence ID" value="MBP3959666.1"/>
    <property type="molecule type" value="Genomic_DNA"/>
</dbReference>
<proteinExistence type="predicted"/>
<keyword evidence="1 2" id="KW-0597">Phosphoprotein</keyword>
<dbReference type="InterPro" id="IPR001789">
    <property type="entry name" value="Sig_transdc_resp-reg_receiver"/>
</dbReference>
<dbReference type="SMART" id="SM00448">
    <property type="entry name" value="REC"/>
    <property type="match status" value="1"/>
</dbReference>
<feature type="domain" description="Response regulatory" evidence="3">
    <location>
        <begin position="14"/>
        <end position="126"/>
    </location>
</feature>
<dbReference type="Gene3D" id="3.40.50.2300">
    <property type="match status" value="1"/>
</dbReference>
<comment type="caution">
    <text evidence="4">The sequence shown here is derived from an EMBL/GenBank/DDBJ whole genome shotgun (WGS) entry which is preliminary data.</text>
</comment>
<dbReference type="InterPro" id="IPR011006">
    <property type="entry name" value="CheY-like_superfamily"/>
</dbReference>
<dbReference type="Proteomes" id="UP000676565">
    <property type="component" value="Unassembled WGS sequence"/>
</dbReference>
<gene>
    <name evidence="4" type="ORF">J8F10_30845</name>
</gene>
<dbReference type="PANTHER" id="PTHR44591">
    <property type="entry name" value="STRESS RESPONSE REGULATOR PROTEIN 1"/>
    <property type="match status" value="1"/>
</dbReference>
<dbReference type="PROSITE" id="PS50110">
    <property type="entry name" value="RESPONSE_REGULATORY"/>
    <property type="match status" value="1"/>
</dbReference>
<organism evidence="4 5">
    <name type="scientific">Gemmata palustris</name>
    <dbReference type="NCBI Taxonomy" id="2822762"/>
    <lineage>
        <taxon>Bacteria</taxon>
        <taxon>Pseudomonadati</taxon>
        <taxon>Planctomycetota</taxon>
        <taxon>Planctomycetia</taxon>
        <taxon>Gemmatales</taxon>
        <taxon>Gemmataceae</taxon>
        <taxon>Gemmata</taxon>
    </lineage>
</organism>
<protein>
    <submittedName>
        <fullName evidence="4">Response regulator</fullName>
    </submittedName>
</protein>
<reference evidence="4 5" key="1">
    <citation type="submission" date="2021-04" db="EMBL/GenBank/DDBJ databases">
        <authorList>
            <person name="Ivanova A."/>
        </authorList>
    </citation>
    <scope>NUCLEOTIDE SEQUENCE [LARGE SCALE GENOMIC DNA]</scope>
    <source>
        <strain evidence="4 5">G18</strain>
    </source>
</reference>
<dbReference type="Pfam" id="PF00072">
    <property type="entry name" value="Response_reg"/>
    <property type="match status" value="1"/>
</dbReference>
<keyword evidence="5" id="KW-1185">Reference proteome</keyword>
<dbReference type="InterPro" id="IPR050595">
    <property type="entry name" value="Bact_response_regulator"/>
</dbReference>
<dbReference type="SUPFAM" id="SSF52172">
    <property type="entry name" value="CheY-like"/>
    <property type="match status" value="1"/>
</dbReference>
<dbReference type="RefSeq" id="WP_210660397.1">
    <property type="nucleotide sequence ID" value="NZ_JAGKQQ010000001.1"/>
</dbReference>
<dbReference type="PANTHER" id="PTHR44591:SF18">
    <property type="entry name" value="REGULATORY PROTEIN"/>
    <property type="match status" value="1"/>
</dbReference>
<name>A0ABS5C127_9BACT</name>
<evidence type="ECO:0000313" key="4">
    <source>
        <dbReference type="EMBL" id="MBP3959666.1"/>
    </source>
</evidence>